<evidence type="ECO:0000256" key="4">
    <source>
        <dbReference type="ARBA" id="ARBA00022679"/>
    </source>
</evidence>
<comment type="caution">
    <text evidence="9">The sequence shown here is derived from an EMBL/GenBank/DDBJ whole genome shotgun (WGS) entry which is preliminary data.</text>
</comment>
<keyword evidence="10" id="KW-1185">Reference proteome</keyword>
<dbReference type="EMBL" id="VZTQ01002144">
    <property type="protein sequence ID" value="NXT32639.1"/>
    <property type="molecule type" value="Genomic_DNA"/>
</dbReference>
<dbReference type="Gene3D" id="1.50.10.20">
    <property type="match status" value="1"/>
</dbReference>
<evidence type="ECO:0000256" key="1">
    <source>
        <dbReference type="ARBA" id="ARBA00001947"/>
    </source>
</evidence>
<name>A0A7L3BL90_PELUR</name>
<keyword evidence="7" id="KW-0862">Zinc</keyword>
<feature type="domain" description="Prenyltransferase alpha-alpha toroid" evidence="8">
    <location>
        <begin position="10"/>
        <end position="237"/>
    </location>
</feature>
<dbReference type="PANTHER" id="PTHR11774:SF6">
    <property type="entry name" value="PROTEIN FARNESYLTRANSFERASE SUBUNIT BETA"/>
    <property type="match status" value="1"/>
</dbReference>
<dbReference type="InterPro" id="IPR001330">
    <property type="entry name" value="Prenyltrans"/>
</dbReference>
<dbReference type="Proteomes" id="UP000555367">
    <property type="component" value="Unassembled WGS sequence"/>
</dbReference>
<dbReference type="InterPro" id="IPR045089">
    <property type="entry name" value="PGGT1B-like"/>
</dbReference>
<keyword evidence="5" id="KW-0479">Metal-binding</keyword>
<comment type="cofactor">
    <cofactor evidence="1">
        <name>Zn(2+)</name>
        <dbReference type="ChEBI" id="CHEBI:29105"/>
    </cofactor>
</comment>
<dbReference type="OrthoDB" id="10261146at2759"/>
<sequence length="261" mass="28398">PRLRAPVCRRSAYCAASVASLTNTLTPALFAGTAEWIARCQNWEGGIGGVPGMEAHGGYTFCGVAALVILKKEHLLNLRSLLHWVTGRQMRFEGGFQGRCNKLVDGCYSFWQAGLLPLLHRALHARGDAALSMTRWMFDQSALQEYILLCCQCPAGGLLDKPGKWVPAQGGRGAAWCPGPPLSTPISLSRSRDFYHTCYCLSGLAIAQHFGSGDLHHEVVLGVPENRLQATHPVYNIAPEKVVRAVMHFLQQPVPSLEPAA</sequence>
<evidence type="ECO:0000256" key="7">
    <source>
        <dbReference type="ARBA" id="ARBA00022833"/>
    </source>
</evidence>
<dbReference type="PANTHER" id="PTHR11774">
    <property type="entry name" value="GERANYLGERANYL TRANSFERASE TYPE BETA SUBUNIT"/>
    <property type="match status" value="1"/>
</dbReference>
<evidence type="ECO:0000256" key="2">
    <source>
        <dbReference type="ARBA" id="ARBA00010497"/>
    </source>
</evidence>
<protein>
    <submittedName>
        <fullName evidence="9">FNTB farnesyltransferase</fullName>
    </submittedName>
</protein>
<evidence type="ECO:0000313" key="9">
    <source>
        <dbReference type="EMBL" id="NXT32639.1"/>
    </source>
</evidence>
<dbReference type="AlphaFoldDB" id="A0A7L3BL90"/>
<keyword evidence="4 9" id="KW-0808">Transferase</keyword>
<keyword evidence="3" id="KW-0637">Prenyltransferase</keyword>
<evidence type="ECO:0000256" key="3">
    <source>
        <dbReference type="ARBA" id="ARBA00022602"/>
    </source>
</evidence>
<dbReference type="GO" id="GO:0004660">
    <property type="term" value="F:protein farnesyltransferase activity"/>
    <property type="evidence" value="ECO:0007669"/>
    <property type="project" value="TreeGrafter"/>
</dbReference>
<evidence type="ECO:0000313" key="10">
    <source>
        <dbReference type="Proteomes" id="UP000555367"/>
    </source>
</evidence>
<organism evidence="9 10">
    <name type="scientific">Pelecanoides urinatrix</name>
    <name type="common">Common diving petrel</name>
    <name type="synonym">Procellaria urinatrix</name>
    <dbReference type="NCBI Taxonomy" id="37079"/>
    <lineage>
        <taxon>Eukaryota</taxon>
        <taxon>Metazoa</taxon>
        <taxon>Chordata</taxon>
        <taxon>Craniata</taxon>
        <taxon>Vertebrata</taxon>
        <taxon>Euteleostomi</taxon>
        <taxon>Archelosauria</taxon>
        <taxon>Archosauria</taxon>
        <taxon>Dinosauria</taxon>
        <taxon>Saurischia</taxon>
        <taxon>Theropoda</taxon>
        <taxon>Coelurosauria</taxon>
        <taxon>Aves</taxon>
        <taxon>Neognathae</taxon>
        <taxon>Neoaves</taxon>
        <taxon>Aequornithes</taxon>
        <taxon>Procellariiformes</taxon>
        <taxon>Procellariidae</taxon>
        <taxon>Pelecanoides</taxon>
    </lineage>
</organism>
<reference evidence="9 10" key="1">
    <citation type="submission" date="2019-09" db="EMBL/GenBank/DDBJ databases">
        <title>Bird 10,000 Genomes (B10K) Project - Family phase.</title>
        <authorList>
            <person name="Zhang G."/>
        </authorList>
    </citation>
    <scope>NUCLEOTIDE SEQUENCE [LARGE SCALE GENOMIC DNA]</scope>
    <source>
        <strain evidence="9">B10K-DU-012-45</strain>
    </source>
</reference>
<evidence type="ECO:0000256" key="5">
    <source>
        <dbReference type="ARBA" id="ARBA00022723"/>
    </source>
</evidence>
<dbReference type="Pfam" id="PF00432">
    <property type="entry name" value="Prenyltrans"/>
    <property type="match status" value="1"/>
</dbReference>
<keyword evidence="6" id="KW-0677">Repeat</keyword>
<dbReference type="GO" id="GO:0046872">
    <property type="term" value="F:metal ion binding"/>
    <property type="evidence" value="ECO:0007669"/>
    <property type="project" value="UniProtKB-KW"/>
</dbReference>
<dbReference type="GO" id="GO:0005965">
    <property type="term" value="C:protein farnesyltransferase complex"/>
    <property type="evidence" value="ECO:0007669"/>
    <property type="project" value="TreeGrafter"/>
</dbReference>
<comment type="similarity">
    <text evidence="2">Belongs to the protein prenyltransferase subunit beta family.</text>
</comment>
<dbReference type="InterPro" id="IPR008930">
    <property type="entry name" value="Terpenoid_cyclase/PrenylTrfase"/>
</dbReference>
<evidence type="ECO:0000259" key="8">
    <source>
        <dbReference type="Pfam" id="PF00432"/>
    </source>
</evidence>
<gene>
    <name evidence="9" type="primary">Fntb</name>
    <name evidence="9" type="ORF">PELURI_R13564</name>
</gene>
<evidence type="ECO:0000256" key="6">
    <source>
        <dbReference type="ARBA" id="ARBA00022737"/>
    </source>
</evidence>
<feature type="non-terminal residue" evidence="9">
    <location>
        <position position="261"/>
    </location>
</feature>
<dbReference type="SUPFAM" id="SSF48239">
    <property type="entry name" value="Terpenoid cyclases/Protein prenyltransferases"/>
    <property type="match status" value="1"/>
</dbReference>
<accession>A0A7L3BL90</accession>
<feature type="non-terminal residue" evidence="9">
    <location>
        <position position="1"/>
    </location>
</feature>
<proteinExistence type="inferred from homology"/>